<sequence>MLNHKIDNRQPGILTYGLTPPKTNHEPGKIAEIARRQIERIQDIGIDGLVLYDVQDEADRTDQDRPFPYLSAMDPTEYSKNYLDAFDVPKIIYKVVGKETPEELARWIESDRTEDRFSVFVGASSSKQEVTMRLPDAYRISKERNEKLRFGGVVIPERHKAKGDEHLRVAGKQQNGCSFFISQATYDVEASKNFLSDYYYYCSDNDIPMVPILFNLAPCGSLKTLEFMKWLGISIPRWLENELLHAQDILDNSIRSSCEVFGELFDFGLEKGIPIGCSIESVSTRRVEIEAAVELAKDIKAFMRGRLRGTIGVGRR</sequence>
<comment type="pathway">
    <text evidence="2 6">One-carbon metabolism; tetrahydrofolate interconversion.</text>
</comment>
<keyword evidence="5 6" id="KW-0560">Oxidoreductase</keyword>
<dbReference type="InterPro" id="IPR003171">
    <property type="entry name" value="Mehydrof_redctse-like"/>
</dbReference>
<evidence type="ECO:0000313" key="8">
    <source>
        <dbReference type="Proteomes" id="UP000310636"/>
    </source>
</evidence>
<comment type="caution">
    <text evidence="7">The sequence shown here is derived from an EMBL/GenBank/DDBJ whole genome shotgun (WGS) entry which is preliminary data.</text>
</comment>
<dbReference type="Proteomes" id="UP000310636">
    <property type="component" value="Unassembled WGS sequence"/>
</dbReference>
<evidence type="ECO:0000256" key="4">
    <source>
        <dbReference type="ARBA" id="ARBA00022827"/>
    </source>
</evidence>
<reference evidence="7 8" key="1">
    <citation type="submission" date="2019-04" db="EMBL/GenBank/DDBJ databases">
        <title>Cohnella sp. nov. isolated from preserved vegetables.</title>
        <authorList>
            <person name="Lin S.-Y."/>
            <person name="Hung M.-H."/>
            <person name="Young C.-C."/>
        </authorList>
    </citation>
    <scope>NUCLEOTIDE SEQUENCE [LARGE SCALE GENOMIC DNA]</scope>
    <source>
        <strain evidence="7 8">CC-MHH1044</strain>
    </source>
</reference>
<dbReference type="GO" id="GO:0006555">
    <property type="term" value="P:methionine metabolic process"/>
    <property type="evidence" value="ECO:0007669"/>
    <property type="project" value="InterPro"/>
</dbReference>
<evidence type="ECO:0000256" key="3">
    <source>
        <dbReference type="ARBA" id="ARBA00022630"/>
    </source>
</evidence>
<dbReference type="OrthoDB" id="4367389at2"/>
<dbReference type="Pfam" id="PF02219">
    <property type="entry name" value="MTHFR"/>
    <property type="match status" value="1"/>
</dbReference>
<organism evidence="7 8">
    <name type="scientific">Cohnella fermenti</name>
    <dbReference type="NCBI Taxonomy" id="2565925"/>
    <lineage>
        <taxon>Bacteria</taxon>
        <taxon>Bacillati</taxon>
        <taxon>Bacillota</taxon>
        <taxon>Bacilli</taxon>
        <taxon>Bacillales</taxon>
        <taxon>Paenibacillaceae</taxon>
        <taxon>Cohnella</taxon>
    </lineage>
</organism>
<proteinExistence type="inferred from homology"/>
<dbReference type="SUPFAM" id="SSF51730">
    <property type="entry name" value="FAD-linked oxidoreductase"/>
    <property type="match status" value="1"/>
</dbReference>
<dbReference type="GO" id="GO:0004489">
    <property type="term" value="F:methylenetetrahydrofolate reductase [NAD(P)H] activity"/>
    <property type="evidence" value="ECO:0007669"/>
    <property type="project" value="InterPro"/>
</dbReference>
<gene>
    <name evidence="7" type="ORF">E6C55_29225</name>
</gene>
<dbReference type="GO" id="GO:0035999">
    <property type="term" value="P:tetrahydrofolate interconversion"/>
    <property type="evidence" value="ECO:0007669"/>
    <property type="project" value="UniProtKB-UniPathway"/>
</dbReference>
<comment type="similarity">
    <text evidence="6">Belongs to the methylenetetrahydrofolate reductase family.</text>
</comment>
<dbReference type="Gene3D" id="3.20.20.220">
    <property type="match status" value="1"/>
</dbReference>
<dbReference type="AlphaFoldDB" id="A0A4S4BGD4"/>
<name>A0A4S4BGD4_9BACL</name>
<keyword evidence="4 6" id="KW-0274">FAD</keyword>
<dbReference type="RefSeq" id="WP_136373372.1">
    <property type="nucleotide sequence ID" value="NZ_SSOB01000055.1"/>
</dbReference>
<protein>
    <recommendedName>
        <fullName evidence="6">Methylenetetrahydrofolate reductase</fullName>
    </recommendedName>
</protein>
<evidence type="ECO:0000256" key="2">
    <source>
        <dbReference type="ARBA" id="ARBA00004777"/>
    </source>
</evidence>
<dbReference type="InterPro" id="IPR029041">
    <property type="entry name" value="FAD-linked_oxidoreductase-like"/>
</dbReference>
<keyword evidence="3 6" id="KW-0285">Flavoprotein</keyword>
<accession>A0A4S4BGD4</accession>
<comment type="cofactor">
    <cofactor evidence="1 6">
        <name>FAD</name>
        <dbReference type="ChEBI" id="CHEBI:57692"/>
    </cofactor>
</comment>
<evidence type="ECO:0000256" key="6">
    <source>
        <dbReference type="RuleBase" id="RU003862"/>
    </source>
</evidence>
<evidence type="ECO:0000256" key="1">
    <source>
        <dbReference type="ARBA" id="ARBA00001974"/>
    </source>
</evidence>
<dbReference type="UniPathway" id="UPA00193"/>
<evidence type="ECO:0000256" key="5">
    <source>
        <dbReference type="ARBA" id="ARBA00023002"/>
    </source>
</evidence>
<keyword evidence="8" id="KW-1185">Reference proteome</keyword>
<dbReference type="EMBL" id="SSOB01000055">
    <property type="protein sequence ID" value="THF73471.1"/>
    <property type="molecule type" value="Genomic_DNA"/>
</dbReference>
<evidence type="ECO:0000313" key="7">
    <source>
        <dbReference type="EMBL" id="THF73471.1"/>
    </source>
</evidence>